<dbReference type="InterPro" id="IPR006683">
    <property type="entry name" value="Thioestr_dom"/>
</dbReference>
<reference evidence="2 3" key="1">
    <citation type="submission" date="2017-01" db="EMBL/GenBank/DDBJ databases">
        <authorList>
            <person name="Mah S.A."/>
            <person name="Swanson W.J."/>
            <person name="Moy G.W."/>
            <person name="Vacquier V.D."/>
        </authorList>
    </citation>
    <scope>NUCLEOTIDE SEQUENCE [LARGE SCALE GENOMIC DNA]</scope>
    <source>
        <strain evidence="2 3">DSM 29590</strain>
    </source>
</reference>
<dbReference type="SUPFAM" id="SSF54637">
    <property type="entry name" value="Thioesterase/thiol ester dehydrase-isomerase"/>
    <property type="match status" value="1"/>
</dbReference>
<protein>
    <submittedName>
        <fullName evidence="2">Uncharacterized domain 1-containing protein</fullName>
    </submittedName>
</protein>
<dbReference type="EMBL" id="FTNV01000003">
    <property type="protein sequence ID" value="SIS24552.1"/>
    <property type="molecule type" value="Genomic_DNA"/>
</dbReference>
<evidence type="ECO:0000313" key="2">
    <source>
        <dbReference type="EMBL" id="SIS24552.1"/>
    </source>
</evidence>
<keyword evidence="3" id="KW-1185">Reference proteome</keyword>
<evidence type="ECO:0000313" key="3">
    <source>
        <dbReference type="Proteomes" id="UP000186019"/>
    </source>
</evidence>
<proteinExistence type="predicted"/>
<dbReference type="CDD" id="cd03443">
    <property type="entry name" value="PaaI_thioesterase"/>
    <property type="match status" value="1"/>
</dbReference>
<dbReference type="Pfam" id="PF03061">
    <property type="entry name" value="4HBT"/>
    <property type="match status" value="1"/>
</dbReference>
<feature type="domain" description="Thioesterase" evidence="1">
    <location>
        <begin position="53"/>
        <end position="127"/>
    </location>
</feature>
<organism evidence="2 3">
    <name type="scientific">Roseovarius nanhaiticus</name>
    <dbReference type="NCBI Taxonomy" id="573024"/>
    <lineage>
        <taxon>Bacteria</taxon>
        <taxon>Pseudomonadati</taxon>
        <taxon>Pseudomonadota</taxon>
        <taxon>Alphaproteobacteria</taxon>
        <taxon>Rhodobacterales</taxon>
        <taxon>Roseobacteraceae</taxon>
        <taxon>Roseovarius</taxon>
    </lineage>
</organism>
<sequence length="148" mass="16020">MKPQMTLKMTRSELTEFMAREFPQVSDDFVIDELGPMRLSLRLKVRELHLRPGGTVSGPALFALADVGMYLAVLAMIGPEALAVTTNCSIDFMRKPQAGVDVIADLRLLKLGRVLAVGDALIRSDGHEAPVARASLTYSIPQGKVQAG</sequence>
<dbReference type="Proteomes" id="UP000186019">
    <property type="component" value="Unassembled WGS sequence"/>
</dbReference>
<name>A0A1N7HIA4_9RHOB</name>
<dbReference type="STRING" id="573024.SAMN05216208_2196"/>
<accession>A0A1N7HIA4</accession>
<evidence type="ECO:0000259" key="1">
    <source>
        <dbReference type="Pfam" id="PF03061"/>
    </source>
</evidence>
<gene>
    <name evidence="2" type="ORF">SAMN05421666_3120</name>
</gene>
<dbReference type="GO" id="GO:0016790">
    <property type="term" value="F:thiolester hydrolase activity"/>
    <property type="evidence" value="ECO:0007669"/>
    <property type="project" value="UniProtKB-ARBA"/>
</dbReference>
<dbReference type="AlphaFoldDB" id="A0A1N7HIA4"/>
<dbReference type="InterPro" id="IPR029069">
    <property type="entry name" value="HotDog_dom_sf"/>
</dbReference>
<dbReference type="Gene3D" id="3.10.129.10">
    <property type="entry name" value="Hotdog Thioesterase"/>
    <property type="match status" value="1"/>
</dbReference>